<dbReference type="Proteomes" id="UP000192074">
    <property type="component" value="Unassembled WGS sequence"/>
</dbReference>
<evidence type="ECO:0000313" key="2">
    <source>
        <dbReference type="Proteomes" id="UP000192074"/>
    </source>
</evidence>
<proteinExistence type="predicted"/>
<evidence type="ECO:0000313" key="1">
    <source>
        <dbReference type="EMBL" id="CVI20386.1"/>
    </source>
</evidence>
<organism evidence="1 2">
    <name type="scientific">Agrobacterium tumefaciens str. B6</name>
    <dbReference type="NCBI Taxonomy" id="1183423"/>
    <lineage>
        <taxon>Bacteria</taxon>
        <taxon>Pseudomonadati</taxon>
        <taxon>Pseudomonadota</taxon>
        <taxon>Alphaproteobacteria</taxon>
        <taxon>Hyphomicrobiales</taxon>
        <taxon>Rhizobiaceae</taxon>
        <taxon>Rhizobium/Agrobacterium group</taxon>
        <taxon>Agrobacterium</taxon>
        <taxon>Agrobacterium tumefaciens complex</taxon>
    </lineage>
</organism>
<name>A0A822V4N2_AGRTU</name>
<dbReference type="AlphaFoldDB" id="A0A822V4N2"/>
<protein>
    <submittedName>
        <fullName evidence="1">Uncharacterized protein</fullName>
    </submittedName>
</protein>
<reference evidence="1 2" key="1">
    <citation type="submission" date="2016-01" db="EMBL/GenBank/DDBJ databases">
        <authorList>
            <person name="Regsiter A."/>
            <person name="william w."/>
        </authorList>
    </citation>
    <scope>NUCLEOTIDE SEQUENCE [LARGE SCALE GENOMIC DNA]</scope>
    <source>
        <strain evidence="1 2">B6</strain>
    </source>
</reference>
<gene>
    <name evidence="1" type="ORF">AGR4A_Lc10089</name>
</gene>
<comment type="caution">
    <text evidence="1">The sequence shown here is derived from an EMBL/GenBank/DDBJ whole genome shotgun (WGS) entry which is preliminary data.</text>
</comment>
<sequence>MTNDGLRFRGRAPLAAFTLEYKFTEAPTHQGYVRPGNWRHHRVAFAARSPEFLPERTR</sequence>
<dbReference type="EMBL" id="FCNL01000027">
    <property type="protein sequence ID" value="CVI20386.1"/>
    <property type="molecule type" value="Genomic_DNA"/>
</dbReference>
<accession>A0A822V4N2</accession>